<dbReference type="InterPro" id="IPR020449">
    <property type="entry name" value="Tscrpt_reg_AraC-type_HTH"/>
</dbReference>
<evidence type="ECO:0000313" key="5">
    <source>
        <dbReference type="EMBL" id="HJA94233.1"/>
    </source>
</evidence>
<protein>
    <submittedName>
        <fullName evidence="5">AraC family transcriptional regulator</fullName>
    </submittedName>
</protein>
<dbReference type="PROSITE" id="PS00041">
    <property type="entry name" value="HTH_ARAC_FAMILY_1"/>
    <property type="match status" value="1"/>
</dbReference>
<dbReference type="PROSITE" id="PS01124">
    <property type="entry name" value="HTH_ARAC_FAMILY_2"/>
    <property type="match status" value="1"/>
</dbReference>
<dbReference type="InterPro" id="IPR009057">
    <property type="entry name" value="Homeodomain-like_sf"/>
</dbReference>
<proteinExistence type="predicted"/>
<evidence type="ECO:0000259" key="4">
    <source>
        <dbReference type="PROSITE" id="PS01124"/>
    </source>
</evidence>
<accession>A0A9D2IA05</accession>
<keyword evidence="1" id="KW-0805">Transcription regulation</keyword>
<dbReference type="PANTHER" id="PTHR43280">
    <property type="entry name" value="ARAC-FAMILY TRANSCRIPTIONAL REGULATOR"/>
    <property type="match status" value="1"/>
</dbReference>
<dbReference type="InterPro" id="IPR003313">
    <property type="entry name" value="AraC-bd"/>
</dbReference>
<evidence type="ECO:0000256" key="2">
    <source>
        <dbReference type="ARBA" id="ARBA00023125"/>
    </source>
</evidence>
<evidence type="ECO:0000313" key="6">
    <source>
        <dbReference type="Proteomes" id="UP000886858"/>
    </source>
</evidence>
<dbReference type="Proteomes" id="UP000886858">
    <property type="component" value="Unassembled WGS sequence"/>
</dbReference>
<keyword evidence="2" id="KW-0238">DNA-binding</keyword>
<dbReference type="Pfam" id="PF12833">
    <property type="entry name" value="HTH_18"/>
    <property type="match status" value="1"/>
</dbReference>
<dbReference type="EMBL" id="DWYY01000163">
    <property type="protein sequence ID" value="HJA94233.1"/>
    <property type="molecule type" value="Genomic_DNA"/>
</dbReference>
<name>A0A9D2IA05_9FIRM</name>
<dbReference type="InterPro" id="IPR018062">
    <property type="entry name" value="HTH_AraC-typ_CS"/>
</dbReference>
<dbReference type="SUPFAM" id="SSF46689">
    <property type="entry name" value="Homeodomain-like"/>
    <property type="match status" value="2"/>
</dbReference>
<dbReference type="SUPFAM" id="SSF51215">
    <property type="entry name" value="Regulatory protein AraC"/>
    <property type="match status" value="1"/>
</dbReference>
<dbReference type="InterPro" id="IPR018060">
    <property type="entry name" value="HTH_AraC"/>
</dbReference>
<dbReference type="AlphaFoldDB" id="A0A9D2IA05"/>
<dbReference type="SMART" id="SM00342">
    <property type="entry name" value="HTH_ARAC"/>
    <property type="match status" value="1"/>
</dbReference>
<keyword evidence="3" id="KW-0804">Transcription</keyword>
<dbReference type="GO" id="GO:0043565">
    <property type="term" value="F:sequence-specific DNA binding"/>
    <property type="evidence" value="ECO:0007669"/>
    <property type="project" value="InterPro"/>
</dbReference>
<dbReference type="Pfam" id="PF02311">
    <property type="entry name" value="AraC_binding"/>
    <property type="match status" value="1"/>
</dbReference>
<sequence>MPFYVASIGNPKYQTIVHRPFGISDYQLLYTEAGRGECFINGQSYALKQGSLYYIPPNIPHEYAVSGSCWETLYITFNGSGISGFFDFEPVIWQLEEDFPFRDWYEELYDMKWRPEKYKQLSITLYAMLLEIKEYCIETATATARKKQHILIQAMHDMAEDPGCTLSDIAHKAGVSEAYFCRAFKAYTGFRPFEYLNRLKIQKAKELLCDPALTISEISREAGYESHSYFSMLFKRYVGVTPMEYRSRK</sequence>
<dbReference type="GO" id="GO:0003700">
    <property type="term" value="F:DNA-binding transcription factor activity"/>
    <property type="evidence" value="ECO:0007669"/>
    <property type="project" value="InterPro"/>
</dbReference>
<dbReference type="PRINTS" id="PR00032">
    <property type="entry name" value="HTHARAC"/>
</dbReference>
<feature type="domain" description="HTH araC/xylS-type" evidence="4">
    <location>
        <begin position="149"/>
        <end position="248"/>
    </location>
</feature>
<evidence type="ECO:0000256" key="3">
    <source>
        <dbReference type="ARBA" id="ARBA00023163"/>
    </source>
</evidence>
<evidence type="ECO:0000256" key="1">
    <source>
        <dbReference type="ARBA" id="ARBA00023015"/>
    </source>
</evidence>
<gene>
    <name evidence="5" type="ORF">H9717_14170</name>
</gene>
<dbReference type="PANTHER" id="PTHR43280:SF2">
    <property type="entry name" value="HTH-TYPE TRANSCRIPTIONAL REGULATOR EXSA"/>
    <property type="match status" value="1"/>
</dbReference>
<dbReference type="Gene3D" id="2.60.120.280">
    <property type="entry name" value="Regulatory protein AraC"/>
    <property type="match status" value="1"/>
</dbReference>
<dbReference type="Gene3D" id="1.10.10.60">
    <property type="entry name" value="Homeodomain-like"/>
    <property type="match status" value="2"/>
</dbReference>
<reference evidence="5" key="2">
    <citation type="submission" date="2021-04" db="EMBL/GenBank/DDBJ databases">
        <authorList>
            <person name="Gilroy R."/>
        </authorList>
    </citation>
    <scope>NUCLEOTIDE SEQUENCE</scope>
    <source>
        <strain evidence="5">CHK179-7159</strain>
    </source>
</reference>
<dbReference type="InterPro" id="IPR037923">
    <property type="entry name" value="HTH-like"/>
</dbReference>
<organism evidence="5 6">
    <name type="scientific">Candidatus Eisenbergiella merdipullorum</name>
    <dbReference type="NCBI Taxonomy" id="2838553"/>
    <lineage>
        <taxon>Bacteria</taxon>
        <taxon>Bacillati</taxon>
        <taxon>Bacillota</taxon>
        <taxon>Clostridia</taxon>
        <taxon>Lachnospirales</taxon>
        <taxon>Lachnospiraceae</taxon>
        <taxon>Eisenbergiella</taxon>
    </lineage>
</organism>
<comment type="caution">
    <text evidence="5">The sequence shown here is derived from an EMBL/GenBank/DDBJ whole genome shotgun (WGS) entry which is preliminary data.</text>
</comment>
<reference evidence="5" key="1">
    <citation type="journal article" date="2021" name="PeerJ">
        <title>Extensive microbial diversity within the chicken gut microbiome revealed by metagenomics and culture.</title>
        <authorList>
            <person name="Gilroy R."/>
            <person name="Ravi A."/>
            <person name="Getino M."/>
            <person name="Pursley I."/>
            <person name="Horton D.L."/>
            <person name="Alikhan N.F."/>
            <person name="Baker D."/>
            <person name="Gharbi K."/>
            <person name="Hall N."/>
            <person name="Watson M."/>
            <person name="Adriaenssens E.M."/>
            <person name="Foster-Nyarko E."/>
            <person name="Jarju S."/>
            <person name="Secka A."/>
            <person name="Antonio M."/>
            <person name="Oren A."/>
            <person name="Chaudhuri R.R."/>
            <person name="La Ragione R."/>
            <person name="Hildebrand F."/>
            <person name="Pallen M.J."/>
        </authorList>
    </citation>
    <scope>NUCLEOTIDE SEQUENCE</scope>
    <source>
        <strain evidence="5">CHK179-7159</strain>
    </source>
</reference>